<keyword evidence="2" id="KW-1185">Reference proteome</keyword>
<dbReference type="NCBIfam" id="TIGR05002">
    <property type="entry name" value="NxxGxxAF_repeat"/>
    <property type="match status" value="6"/>
</dbReference>
<protein>
    <submittedName>
        <fullName evidence="1">Uncharacterized protein</fullName>
    </submittedName>
</protein>
<gene>
    <name evidence="1" type="ORF">HG15A2_49400</name>
</gene>
<dbReference type="AlphaFoldDB" id="A0A517N388"/>
<sequence>MHHLIKRLVVLLFWVTLCAYSIGVAVAREGLHTVALTGDQVPGAPAGETFTRFATPALNESGHTAFQATSRSSPIDPFQVALYKQDSIGTISLVVKRGEPATGVSGSPVIKSFGSLSAAPVLNERGDVAFFAELTLDGTSTAVFSDGGTNGLELLARTGASAPGASSDLDFVVIGTPVLNDDGLTAFSAGLSRFHTPGRNGDGIYVGQSPSDLSLIAHVAHIDSESKVGDDVVTLFAPVINNNRQAAFFAGTGGFSPHSNGYVISAEQGSELQSFGEPGTLAPDVNGVAFSGVYSDPGINDAGQVAFVGTLDPEEVGYPEYTGVFMGEHSDSLRVVARGGDPAPMAGDGVHFTGFYPPQMSGNGDAVFLAFLSGQKRGVYSGSSTDNLRLVAMGGDEAPGFDGGRFGSSVGLPAVNDNGQVMFDSYVLNEGGETISRGIWAEDRFGILRLVTHTGDILNVSDDPFLPDYREVRGYNFLVGTANQSGRPSGFNNKGQVAFYAWFTDGTSGVFISNAVVVPEPNAGEILGIALLAVAVSPFSRRKR</sequence>
<dbReference type="EMBL" id="CP036263">
    <property type="protein sequence ID" value="QDT01593.1"/>
    <property type="molecule type" value="Genomic_DNA"/>
</dbReference>
<proteinExistence type="predicted"/>
<dbReference type="InterPro" id="IPR055876">
    <property type="entry name" value="DUF7453"/>
</dbReference>
<organism evidence="1 2">
    <name type="scientific">Adhaeretor mobilis</name>
    <dbReference type="NCBI Taxonomy" id="1930276"/>
    <lineage>
        <taxon>Bacteria</taxon>
        <taxon>Pseudomonadati</taxon>
        <taxon>Planctomycetota</taxon>
        <taxon>Planctomycetia</taxon>
        <taxon>Pirellulales</taxon>
        <taxon>Lacipirellulaceae</taxon>
        <taxon>Adhaeretor</taxon>
    </lineage>
</organism>
<dbReference type="KEGG" id="amob:HG15A2_49400"/>
<dbReference type="Pfam" id="PF24251">
    <property type="entry name" value="DUF7453"/>
    <property type="match status" value="1"/>
</dbReference>
<reference evidence="1 2" key="1">
    <citation type="submission" date="2019-02" db="EMBL/GenBank/DDBJ databases">
        <title>Deep-cultivation of Planctomycetes and their phenomic and genomic characterization uncovers novel biology.</title>
        <authorList>
            <person name="Wiegand S."/>
            <person name="Jogler M."/>
            <person name="Boedeker C."/>
            <person name="Pinto D."/>
            <person name="Vollmers J."/>
            <person name="Rivas-Marin E."/>
            <person name="Kohn T."/>
            <person name="Peeters S.H."/>
            <person name="Heuer A."/>
            <person name="Rast P."/>
            <person name="Oberbeckmann S."/>
            <person name="Bunk B."/>
            <person name="Jeske O."/>
            <person name="Meyerdierks A."/>
            <person name="Storesund J.E."/>
            <person name="Kallscheuer N."/>
            <person name="Luecker S."/>
            <person name="Lage O.M."/>
            <person name="Pohl T."/>
            <person name="Merkel B.J."/>
            <person name="Hornburger P."/>
            <person name="Mueller R.-W."/>
            <person name="Bruemmer F."/>
            <person name="Labrenz M."/>
            <person name="Spormann A.M."/>
            <person name="Op den Camp H."/>
            <person name="Overmann J."/>
            <person name="Amann R."/>
            <person name="Jetten M.S.M."/>
            <person name="Mascher T."/>
            <person name="Medema M.H."/>
            <person name="Devos D.P."/>
            <person name="Kaster A.-K."/>
            <person name="Ovreas L."/>
            <person name="Rohde M."/>
            <person name="Galperin M.Y."/>
            <person name="Jogler C."/>
        </authorList>
    </citation>
    <scope>NUCLEOTIDE SEQUENCE [LARGE SCALE GENOMIC DNA]</scope>
    <source>
        <strain evidence="1 2">HG15A2</strain>
    </source>
</reference>
<dbReference type="RefSeq" id="WP_391483909.1">
    <property type="nucleotide sequence ID" value="NZ_CP036263.1"/>
</dbReference>
<dbReference type="Proteomes" id="UP000319852">
    <property type="component" value="Chromosome"/>
</dbReference>
<evidence type="ECO:0000313" key="2">
    <source>
        <dbReference type="Proteomes" id="UP000319852"/>
    </source>
</evidence>
<evidence type="ECO:0000313" key="1">
    <source>
        <dbReference type="EMBL" id="QDT01593.1"/>
    </source>
</evidence>
<accession>A0A517N388</accession>
<name>A0A517N388_9BACT</name>